<comment type="caution">
    <text evidence="1">The sequence shown here is derived from an EMBL/GenBank/DDBJ whole genome shotgun (WGS) entry which is preliminary data.</text>
</comment>
<protein>
    <submittedName>
        <fullName evidence="1">Uncharacterized protein</fullName>
    </submittedName>
</protein>
<organism evidence="1 2">
    <name type="scientific">Paenibacillus cookii</name>
    <dbReference type="NCBI Taxonomy" id="157839"/>
    <lineage>
        <taxon>Bacteria</taxon>
        <taxon>Bacillati</taxon>
        <taxon>Bacillota</taxon>
        <taxon>Bacilli</taxon>
        <taxon>Bacillales</taxon>
        <taxon>Paenibacillaceae</taxon>
        <taxon>Paenibacillus</taxon>
    </lineage>
</organism>
<name>A0ABQ4LXH6_9BACL</name>
<proteinExistence type="predicted"/>
<sequence>MPTQYFRGEVSDEPAFARVTINQGESYRFTNIGNTQKSISSNGSTKDKFDYVIYNPDGTESKRGKLFAELPFHYCT</sequence>
<dbReference type="EMBL" id="BORW01000011">
    <property type="protein sequence ID" value="GIO67638.1"/>
    <property type="molecule type" value="Genomic_DNA"/>
</dbReference>
<dbReference type="Proteomes" id="UP000680638">
    <property type="component" value="Unassembled WGS sequence"/>
</dbReference>
<gene>
    <name evidence="1" type="ORF">J21TS3_24590</name>
</gene>
<reference evidence="1 2" key="1">
    <citation type="submission" date="2021-03" db="EMBL/GenBank/DDBJ databases">
        <title>Antimicrobial resistance genes in bacteria isolated from Japanese honey, and their potential for conferring macrolide and lincosamide resistance in the American foulbrood pathogen Paenibacillus larvae.</title>
        <authorList>
            <person name="Okamoto M."/>
            <person name="Kumagai M."/>
            <person name="Kanamori H."/>
            <person name="Takamatsu D."/>
        </authorList>
    </citation>
    <scope>NUCLEOTIDE SEQUENCE [LARGE SCALE GENOMIC DNA]</scope>
    <source>
        <strain evidence="1 2">J21TS3</strain>
    </source>
</reference>
<evidence type="ECO:0000313" key="1">
    <source>
        <dbReference type="EMBL" id="GIO67638.1"/>
    </source>
</evidence>
<evidence type="ECO:0000313" key="2">
    <source>
        <dbReference type="Proteomes" id="UP000680638"/>
    </source>
</evidence>
<keyword evidence="2" id="KW-1185">Reference proteome</keyword>
<accession>A0ABQ4LXH6</accession>